<dbReference type="Proteomes" id="UP000064920">
    <property type="component" value="Chromosome"/>
</dbReference>
<dbReference type="RefSeq" id="WP_143089960.1">
    <property type="nucleotide sequence ID" value="NZ_CP012023.1"/>
</dbReference>
<reference evidence="1 2" key="1">
    <citation type="submission" date="2015-05" db="EMBL/GenBank/DDBJ databases">
        <authorList>
            <person name="Wang D.B."/>
            <person name="Wang M."/>
        </authorList>
    </citation>
    <scope>NUCLEOTIDE SEQUENCE [LARGE SCALE GENOMIC DNA]</scope>
    <source>
        <strain evidence="1 2">IMCC 12053</strain>
    </source>
</reference>
<dbReference type="STRING" id="1397108.IMCC12053_935"/>
<dbReference type="AlphaFoldDB" id="A0A0P0A8L4"/>
<dbReference type="OrthoDB" id="7866935at2"/>
<evidence type="ECO:0000313" key="1">
    <source>
        <dbReference type="EMBL" id="ALI54883.1"/>
    </source>
</evidence>
<protein>
    <submittedName>
        <fullName evidence="1">Uncharacterized protein</fullName>
    </submittedName>
</protein>
<evidence type="ECO:0000313" key="2">
    <source>
        <dbReference type="Proteomes" id="UP000064920"/>
    </source>
</evidence>
<keyword evidence="2" id="KW-1185">Reference proteome</keyword>
<proteinExistence type="predicted"/>
<gene>
    <name evidence="1" type="ORF">IMCC12053_935</name>
</gene>
<organism evidence="1 2">
    <name type="scientific">Celeribacter marinus</name>
    <dbReference type="NCBI Taxonomy" id="1397108"/>
    <lineage>
        <taxon>Bacteria</taxon>
        <taxon>Pseudomonadati</taxon>
        <taxon>Pseudomonadota</taxon>
        <taxon>Alphaproteobacteria</taxon>
        <taxon>Rhodobacterales</taxon>
        <taxon>Roseobacteraceae</taxon>
        <taxon>Celeribacter</taxon>
    </lineage>
</organism>
<dbReference type="EMBL" id="CP012023">
    <property type="protein sequence ID" value="ALI54883.1"/>
    <property type="molecule type" value="Genomic_DNA"/>
</dbReference>
<name>A0A0P0A8L4_9RHOB</name>
<sequence length="94" mass="9784">MLFSLAIAPLSVMSMSYGASTSTSGPALAIIPPWFDRDETLARAGLTEIAPVRALFGVLVEADPSINLATVRDPGIWALLDGRLIAAICGVDNA</sequence>
<dbReference type="PATRIC" id="fig|1397108.4.peg.962"/>
<accession>A0A0P0A8L4</accession>
<dbReference type="KEGG" id="cmar:IMCC12053_935"/>